<proteinExistence type="predicted"/>
<gene>
    <name evidence="2" type="ORF">OG549_19785</name>
</gene>
<evidence type="ECO:0000256" key="1">
    <source>
        <dbReference type="SAM" id="MobiDB-lite"/>
    </source>
</evidence>
<name>A0AAU2VI69_9ACTN</name>
<dbReference type="EMBL" id="CP108318">
    <property type="protein sequence ID" value="WTW66750.1"/>
    <property type="molecule type" value="Genomic_DNA"/>
</dbReference>
<protein>
    <submittedName>
        <fullName evidence="2">Uncharacterized protein</fullName>
    </submittedName>
</protein>
<feature type="compositionally biased region" description="Basic residues" evidence="1">
    <location>
        <begin position="40"/>
        <end position="49"/>
    </location>
</feature>
<reference evidence="2" key="1">
    <citation type="submission" date="2022-10" db="EMBL/GenBank/DDBJ databases">
        <title>The complete genomes of actinobacterial strains from the NBC collection.</title>
        <authorList>
            <person name="Joergensen T.S."/>
            <person name="Alvarez Arevalo M."/>
            <person name="Sterndorff E.B."/>
            <person name="Faurdal D."/>
            <person name="Vuksanovic O."/>
            <person name="Mourched A.-S."/>
            <person name="Charusanti P."/>
            <person name="Shaw S."/>
            <person name="Blin K."/>
            <person name="Weber T."/>
        </authorList>
    </citation>
    <scope>NUCLEOTIDE SEQUENCE</scope>
    <source>
        <strain evidence="2">NBC_00003</strain>
    </source>
</reference>
<feature type="region of interest" description="Disordered" evidence="1">
    <location>
        <begin position="30"/>
        <end position="49"/>
    </location>
</feature>
<dbReference type="AlphaFoldDB" id="A0AAU2VI69"/>
<evidence type="ECO:0000313" key="2">
    <source>
        <dbReference type="EMBL" id="WTW66750.1"/>
    </source>
</evidence>
<sequence>MAHPYLLTTESVVSAIRAIADEQRLEVEVTDDIGADRTSRRTSSRSARG</sequence>
<organism evidence="2">
    <name type="scientific">Streptomyces sp. NBC_00003</name>
    <dbReference type="NCBI Taxonomy" id="2903608"/>
    <lineage>
        <taxon>Bacteria</taxon>
        <taxon>Bacillati</taxon>
        <taxon>Actinomycetota</taxon>
        <taxon>Actinomycetes</taxon>
        <taxon>Kitasatosporales</taxon>
        <taxon>Streptomycetaceae</taxon>
        <taxon>Streptomyces</taxon>
    </lineage>
</organism>
<accession>A0AAU2VI69</accession>